<reference evidence="2 3" key="1">
    <citation type="submission" date="2017-05" db="EMBL/GenBank/DDBJ databases">
        <title>Acinetobacter populi ANC 5415 (= PBJ7), whole genome shotgun sequencing project.</title>
        <authorList>
            <person name="Nemec A."/>
            <person name="Radolfova-Krizova L."/>
        </authorList>
    </citation>
    <scope>NUCLEOTIDE SEQUENCE [LARGE SCALE GENOMIC DNA]</scope>
    <source>
        <strain evidence="2 3">PBJ7</strain>
    </source>
</reference>
<accession>A0A1Z9Z1R8</accession>
<feature type="chain" id="PRO_5013097739" evidence="1">
    <location>
        <begin position="25"/>
        <end position="520"/>
    </location>
</feature>
<dbReference type="OrthoDB" id="6073551at2"/>
<proteinExistence type="predicted"/>
<comment type="caution">
    <text evidence="2">The sequence shown here is derived from an EMBL/GenBank/DDBJ whole genome shotgun (WGS) entry which is preliminary data.</text>
</comment>
<evidence type="ECO:0000313" key="2">
    <source>
        <dbReference type="EMBL" id="OUY08404.1"/>
    </source>
</evidence>
<evidence type="ECO:0000256" key="1">
    <source>
        <dbReference type="SAM" id="SignalP"/>
    </source>
</evidence>
<keyword evidence="3" id="KW-1185">Reference proteome</keyword>
<protein>
    <submittedName>
        <fullName evidence="2">Uncharacterized protein</fullName>
    </submittedName>
</protein>
<gene>
    <name evidence="2" type="ORF">CAP51_01945</name>
</gene>
<keyword evidence="1" id="KW-0732">Signal</keyword>
<sequence>MLRLSKKYLVLSMICSAVSIPVYAVSNMVALDDGELSNETGQALLTMAFTNPSGNGTGNGYLDYGYYKLGLEAKMELNANIKTLQLGCGGINGAGGCDIDMSNVSLSGPADGKVTSSVVSDNGTPTWSTSRANTSAVLTNPFIEFAIKNPDNAATREIVGFRLSAEEILGYLSAGTANVANPTDGIKSFSGYLKVAQTPVSASTQQAMFGTTSDQLIYAKITALGNNRTVTTNVNGMTQGSGSYTTPPSSAYNNSWGINVPSQSVNFNFPQTAVTGNRMSQLNLVVRDVPIPTIAIGADSGALLMRMDEGILGLANNPVFYMGASGTTAAGCAATINTSNCSYITNLKANVTVKQNFNLIHNLPITSGGYLSLQSVALRWPGSASAYTYNLTDGSIVNVADNYTTTSSNLILNSGDIAQPGWWMSFADPLDFGALNPTTGIPMQDVLPQIATFITDYLSENNISLGFFEAVGAGLGAPIYKGIGNIQLADDARAVMVLENLLLDGNQKPVSNCWGNLKFC</sequence>
<dbReference type="RefSeq" id="WP_087619045.1">
    <property type="nucleotide sequence ID" value="NZ_NEXX01000001.1"/>
</dbReference>
<evidence type="ECO:0000313" key="3">
    <source>
        <dbReference type="Proteomes" id="UP000196536"/>
    </source>
</evidence>
<dbReference type="AlphaFoldDB" id="A0A1Z9Z1R8"/>
<name>A0A1Z9Z1R8_9GAMM</name>
<organism evidence="2 3">
    <name type="scientific">Acinetobacter populi</name>
    <dbReference type="NCBI Taxonomy" id="1582270"/>
    <lineage>
        <taxon>Bacteria</taxon>
        <taxon>Pseudomonadati</taxon>
        <taxon>Pseudomonadota</taxon>
        <taxon>Gammaproteobacteria</taxon>
        <taxon>Moraxellales</taxon>
        <taxon>Moraxellaceae</taxon>
        <taxon>Acinetobacter</taxon>
    </lineage>
</organism>
<feature type="signal peptide" evidence="1">
    <location>
        <begin position="1"/>
        <end position="24"/>
    </location>
</feature>
<dbReference type="Proteomes" id="UP000196536">
    <property type="component" value="Unassembled WGS sequence"/>
</dbReference>
<dbReference type="EMBL" id="NEXX01000001">
    <property type="protein sequence ID" value="OUY08404.1"/>
    <property type="molecule type" value="Genomic_DNA"/>
</dbReference>